<evidence type="ECO:0000256" key="7">
    <source>
        <dbReference type="SAM" id="MobiDB-lite"/>
    </source>
</evidence>
<dbReference type="Pfam" id="PF07504">
    <property type="entry name" value="FTP"/>
    <property type="match status" value="1"/>
</dbReference>
<keyword evidence="5" id="KW-0862">Zinc</keyword>
<dbReference type="Gene3D" id="1.10.390.10">
    <property type="entry name" value="Neutral Protease Domain 2"/>
    <property type="match status" value="1"/>
</dbReference>
<reference evidence="10 11" key="1">
    <citation type="submission" date="2016-10" db="EMBL/GenBank/DDBJ databases">
        <authorList>
            <person name="de Groot N.N."/>
        </authorList>
    </citation>
    <scope>NUCLEOTIDE SEQUENCE [LARGE SCALE GENOMIC DNA]</scope>
    <source>
        <strain evidence="10 11">CGMCC 1.7056</strain>
    </source>
</reference>
<dbReference type="Proteomes" id="UP000198832">
    <property type="component" value="Unassembled WGS sequence"/>
</dbReference>
<dbReference type="Pfam" id="PF01447">
    <property type="entry name" value="Peptidase_M4"/>
    <property type="match status" value="1"/>
</dbReference>
<dbReference type="InterPro" id="IPR015919">
    <property type="entry name" value="Cadherin-like_sf"/>
</dbReference>
<dbReference type="Pfam" id="PF02868">
    <property type="entry name" value="Peptidase_M4_C"/>
    <property type="match status" value="1"/>
</dbReference>
<dbReference type="InterPro" id="IPR008979">
    <property type="entry name" value="Galactose-bd-like_sf"/>
</dbReference>
<dbReference type="PANTHER" id="PTHR33794:SF1">
    <property type="entry name" value="BACILLOLYSIN"/>
    <property type="match status" value="1"/>
</dbReference>
<keyword evidence="1 10" id="KW-0645">Protease</keyword>
<dbReference type="InterPro" id="IPR001570">
    <property type="entry name" value="Peptidase_M4_C_domain"/>
</dbReference>
<dbReference type="GO" id="GO:0006508">
    <property type="term" value="P:proteolysis"/>
    <property type="evidence" value="ECO:0007669"/>
    <property type="project" value="UniProtKB-KW"/>
</dbReference>
<dbReference type="GO" id="GO:0004222">
    <property type="term" value="F:metalloendopeptidase activity"/>
    <property type="evidence" value="ECO:0007669"/>
    <property type="project" value="InterPro"/>
</dbReference>
<dbReference type="SUPFAM" id="SSF49785">
    <property type="entry name" value="Galactose-binding domain-like"/>
    <property type="match status" value="1"/>
</dbReference>
<dbReference type="Gene3D" id="2.60.120.260">
    <property type="entry name" value="Galactose-binding domain-like"/>
    <property type="match status" value="1"/>
</dbReference>
<sequence>MKHRVATGLTVALVSAAWLAPTGVQAAAAPGSSAKSADHRTDQKQPPGKSADRGRAAAAKGAGNFVATRPGPLHLAQQDRPRQKEMFSSNGLNYVAYDRTYRGLDVVGGDFVVATDASGRVLSTSVAQTAPTRLASVTPSVSQASAREKAATKVDGATLSDTRLVVLQQRATSTLAYETIATGTRKGQPSRLAVYVDAHSGKVVDTQEKVVHGTGAGTFNGPKPVTFGTTPSGSTYSMKDPAATNLSCQNASNNITYTQSTDSGWGGGAATDRETACVDALFAADKEIAMLAAWDGRNGPNGSGGAWPIRIGDQEENAYYDGTQVQVGYDDNGAWLTPIDVIAHEMGHGVDDHTPGGISGGGTQEFVADTFGAATEWYANEGSAYDPPDFTVGEEVDLGGGPIRYMYNPSLIGDANCYSSSTPGSEVHSAAGPGNHWFYLLAEGTNPTDGQPTSPTCNGSTVTGIGIQKAEKIMYNAMLLKTSSSSYLKYRTWTLTAAKNLYGTTTCTEFNAVKAAWNAVSVPAQSGEPTCTAGGGTGTVSVSNPGNRTGTVGTAIGSFTLSASGGTSPYTWSATGLPTGVTISSGGTVSGTPTTAGTYAVTVSATDSRGAAGTASFTFTVSGGAGGSCSGQKLANPGFESGTTGWTASSGVIDSSAGAPAHSGSYKAWMDGYGSTHTDSLSQSVTVPSGCRATLTFWVYIASDETTTTTAYDKLTVKAGSTTLATYSNLNKGSGYVQKSITLPSSVAGTSFALTFTGSEDSSQATSFLVDDTAVTLG</sequence>
<dbReference type="SUPFAM" id="SSF55486">
    <property type="entry name" value="Metalloproteases ('zincins'), catalytic domain"/>
    <property type="match status" value="1"/>
</dbReference>
<feature type="signal peptide" evidence="8">
    <location>
        <begin position="1"/>
        <end position="26"/>
    </location>
</feature>
<dbReference type="InterPro" id="IPR050728">
    <property type="entry name" value="Zinc_Metalloprotease_M4"/>
</dbReference>
<keyword evidence="11" id="KW-1185">Reference proteome</keyword>
<evidence type="ECO:0000256" key="5">
    <source>
        <dbReference type="ARBA" id="ARBA00022833"/>
    </source>
</evidence>
<dbReference type="InterPro" id="IPR000601">
    <property type="entry name" value="PKD_dom"/>
</dbReference>
<evidence type="ECO:0000313" key="11">
    <source>
        <dbReference type="Proteomes" id="UP000198832"/>
    </source>
</evidence>
<evidence type="ECO:0000256" key="6">
    <source>
        <dbReference type="ARBA" id="ARBA00023049"/>
    </source>
</evidence>
<dbReference type="InterPro" id="IPR013856">
    <property type="entry name" value="Peptidase_M4_domain"/>
</dbReference>
<dbReference type="GO" id="GO:0005975">
    <property type="term" value="P:carbohydrate metabolic process"/>
    <property type="evidence" value="ECO:0007669"/>
    <property type="project" value="UniProtKB-ARBA"/>
</dbReference>
<dbReference type="PROSITE" id="PS50093">
    <property type="entry name" value="PKD"/>
    <property type="match status" value="1"/>
</dbReference>
<evidence type="ECO:0000256" key="1">
    <source>
        <dbReference type="ARBA" id="ARBA00022670"/>
    </source>
</evidence>
<feature type="chain" id="PRO_5011469530" evidence="8">
    <location>
        <begin position="27"/>
        <end position="778"/>
    </location>
</feature>
<dbReference type="Gene3D" id="3.10.170.10">
    <property type="match status" value="1"/>
</dbReference>
<dbReference type="SUPFAM" id="SSF49313">
    <property type="entry name" value="Cadherin-like"/>
    <property type="match status" value="1"/>
</dbReference>
<dbReference type="EMBL" id="FOLB01000007">
    <property type="protein sequence ID" value="SFC52126.1"/>
    <property type="molecule type" value="Genomic_DNA"/>
</dbReference>
<keyword evidence="4" id="KW-0378">Hydrolase</keyword>
<keyword evidence="6 10" id="KW-0482">Metalloprotease</keyword>
<organism evidence="10 11">
    <name type="scientific">Nocardioides terrae</name>
    <dbReference type="NCBI Taxonomy" id="574651"/>
    <lineage>
        <taxon>Bacteria</taxon>
        <taxon>Bacillati</taxon>
        <taxon>Actinomycetota</taxon>
        <taxon>Actinomycetes</taxon>
        <taxon>Propionibacteriales</taxon>
        <taxon>Nocardioidaceae</taxon>
        <taxon>Nocardioides</taxon>
    </lineage>
</organism>
<feature type="domain" description="PKD" evidence="9">
    <location>
        <begin position="558"/>
        <end position="621"/>
    </location>
</feature>
<dbReference type="GO" id="GO:0016020">
    <property type="term" value="C:membrane"/>
    <property type="evidence" value="ECO:0007669"/>
    <property type="project" value="InterPro"/>
</dbReference>
<dbReference type="InterPro" id="IPR011096">
    <property type="entry name" value="FTP_domain"/>
</dbReference>
<dbReference type="CDD" id="cd00146">
    <property type="entry name" value="PKD"/>
    <property type="match status" value="1"/>
</dbReference>
<accession>A0A1I1JUD5</accession>
<dbReference type="AlphaFoldDB" id="A0A1I1JUD5"/>
<gene>
    <name evidence="10" type="ORF">SAMN04487968_107154</name>
</gene>
<dbReference type="GO" id="GO:0005509">
    <property type="term" value="F:calcium ion binding"/>
    <property type="evidence" value="ECO:0007669"/>
    <property type="project" value="InterPro"/>
</dbReference>
<evidence type="ECO:0000256" key="8">
    <source>
        <dbReference type="SAM" id="SignalP"/>
    </source>
</evidence>
<evidence type="ECO:0000259" key="9">
    <source>
        <dbReference type="PROSITE" id="PS50093"/>
    </source>
</evidence>
<dbReference type="InterPro" id="IPR013783">
    <property type="entry name" value="Ig-like_fold"/>
</dbReference>
<proteinExistence type="predicted"/>
<dbReference type="CDD" id="cd09597">
    <property type="entry name" value="M4_TLP"/>
    <property type="match status" value="1"/>
</dbReference>
<keyword evidence="3 8" id="KW-0732">Signal</keyword>
<dbReference type="STRING" id="574651.SAMN04487968_107154"/>
<evidence type="ECO:0000256" key="3">
    <source>
        <dbReference type="ARBA" id="ARBA00022729"/>
    </source>
</evidence>
<dbReference type="Gene3D" id="3.10.450.40">
    <property type="match status" value="1"/>
</dbReference>
<dbReference type="RefSeq" id="WP_245750279.1">
    <property type="nucleotide sequence ID" value="NZ_FOLB01000007.1"/>
</dbReference>
<dbReference type="PANTHER" id="PTHR33794">
    <property type="entry name" value="BACILLOLYSIN"/>
    <property type="match status" value="1"/>
</dbReference>
<dbReference type="Pfam" id="PF05345">
    <property type="entry name" value="He_PIG"/>
    <property type="match status" value="1"/>
</dbReference>
<protein>
    <submittedName>
        <fullName evidence="10">Zn-dependent metalloprotease</fullName>
    </submittedName>
</protein>
<name>A0A1I1JUD5_9ACTN</name>
<evidence type="ECO:0000313" key="10">
    <source>
        <dbReference type="EMBL" id="SFC52126.1"/>
    </source>
</evidence>
<dbReference type="Gene3D" id="2.60.40.10">
    <property type="entry name" value="Immunoglobulins"/>
    <property type="match status" value="1"/>
</dbReference>
<evidence type="ECO:0000256" key="2">
    <source>
        <dbReference type="ARBA" id="ARBA00022723"/>
    </source>
</evidence>
<keyword evidence="2" id="KW-0479">Metal-binding</keyword>
<feature type="region of interest" description="Disordered" evidence="7">
    <location>
        <begin position="29"/>
        <end position="71"/>
    </location>
</feature>
<dbReference type="InterPro" id="IPR027268">
    <property type="entry name" value="Peptidase_M4/M1_CTD_sf"/>
</dbReference>
<evidence type="ECO:0000256" key="4">
    <source>
        <dbReference type="ARBA" id="ARBA00022801"/>
    </source>
</evidence>